<dbReference type="AlphaFoldDB" id="A0A0D3K5S3"/>
<sequence length="267" mass="29273">MGYCPSVPEDIQHYCCASCAGASYDSLRDSRKGGSRDRGSGDGCSNDDQCLSGACRDWSNFDKRCCPHGHGNRWDQCGNLPSGSACKNWDGSQCQSGRCHDWTCTRANRENGESCGADGECLSGACRDWSNFDKRCCPHGHGNRWDQCGNLPSGSPCKNWDGSQCQSGRCHDWTCTKTCSNDNQVDGLTPRHSDCGDGLCNYEPGWFFGFFGSGRCDSLPPYFCLGIDDVEYCAADSNVGHGRREYHGDNHHTVEFPNGEIEAWISC</sequence>
<organism evidence="1 2">
    <name type="scientific">Emiliania huxleyi (strain CCMP1516)</name>
    <dbReference type="NCBI Taxonomy" id="280463"/>
    <lineage>
        <taxon>Eukaryota</taxon>
        <taxon>Haptista</taxon>
        <taxon>Haptophyta</taxon>
        <taxon>Prymnesiophyceae</taxon>
        <taxon>Isochrysidales</taxon>
        <taxon>Noelaerhabdaceae</taxon>
        <taxon>Emiliania</taxon>
    </lineage>
</organism>
<dbReference type="KEGG" id="ehx:EMIHUDRAFT_203221"/>
<proteinExistence type="predicted"/>
<accession>A0A0D3K5S3</accession>
<dbReference type="PaxDb" id="2903-EOD31108"/>
<protein>
    <submittedName>
        <fullName evidence="1">Uncharacterized protein</fullName>
    </submittedName>
</protein>
<dbReference type="Proteomes" id="UP000013827">
    <property type="component" value="Unassembled WGS sequence"/>
</dbReference>
<reference evidence="2" key="1">
    <citation type="journal article" date="2013" name="Nature">
        <title>Pan genome of the phytoplankton Emiliania underpins its global distribution.</title>
        <authorList>
            <person name="Read B.A."/>
            <person name="Kegel J."/>
            <person name="Klute M.J."/>
            <person name="Kuo A."/>
            <person name="Lefebvre S.C."/>
            <person name="Maumus F."/>
            <person name="Mayer C."/>
            <person name="Miller J."/>
            <person name="Monier A."/>
            <person name="Salamov A."/>
            <person name="Young J."/>
            <person name="Aguilar M."/>
            <person name="Claverie J.M."/>
            <person name="Frickenhaus S."/>
            <person name="Gonzalez K."/>
            <person name="Herman E.K."/>
            <person name="Lin Y.C."/>
            <person name="Napier J."/>
            <person name="Ogata H."/>
            <person name="Sarno A.F."/>
            <person name="Shmutz J."/>
            <person name="Schroeder D."/>
            <person name="de Vargas C."/>
            <person name="Verret F."/>
            <person name="von Dassow P."/>
            <person name="Valentin K."/>
            <person name="Van de Peer Y."/>
            <person name="Wheeler G."/>
            <person name="Dacks J.B."/>
            <person name="Delwiche C.F."/>
            <person name="Dyhrman S.T."/>
            <person name="Glockner G."/>
            <person name="John U."/>
            <person name="Richards T."/>
            <person name="Worden A.Z."/>
            <person name="Zhang X."/>
            <person name="Grigoriev I.V."/>
            <person name="Allen A.E."/>
            <person name="Bidle K."/>
            <person name="Borodovsky M."/>
            <person name="Bowler C."/>
            <person name="Brownlee C."/>
            <person name="Cock J.M."/>
            <person name="Elias M."/>
            <person name="Gladyshev V.N."/>
            <person name="Groth M."/>
            <person name="Guda C."/>
            <person name="Hadaegh A."/>
            <person name="Iglesias-Rodriguez M.D."/>
            <person name="Jenkins J."/>
            <person name="Jones B.M."/>
            <person name="Lawson T."/>
            <person name="Leese F."/>
            <person name="Lindquist E."/>
            <person name="Lobanov A."/>
            <person name="Lomsadze A."/>
            <person name="Malik S.B."/>
            <person name="Marsh M.E."/>
            <person name="Mackinder L."/>
            <person name="Mock T."/>
            <person name="Mueller-Roeber B."/>
            <person name="Pagarete A."/>
            <person name="Parker M."/>
            <person name="Probert I."/>
            <person name="Quesneville H."/>
            <person name="Raines C."/>
            <person name="Rensing S.A."/>
            <person name="Riano-Pachon D.M."/>
            <person name="Richier S."/>
            <person name="Rokitta S."/>
            <person name="Shiraiwa Y."/>
            <person name="Soanes D.M."/>
            <person name="van der Giezen M."/>
            <person name="Wahlund T.M."/>
            <person name="Williams B."/>
            <person name="Wilson W."/>
            <person name="Wolfe G."/>
            <person name="Wurch L.L."/>
        </authorList>
    </citation>
    <scope>NUCLEOTIDE SEQUENCE</scope>
</reference>
<dbReference type="RefSeq" id="XP_005783537.1">
    <property type="nucleotide sequence ID" value="XM_005783480.1"/>
</dbReference>
<dbReference type="HOGENOM" id="CLU_067452_0_0_1"/>
<reference evidence="1" key="2">
    <citation type="submission" date="2024-10" db="UniProtKB">
        <authorList>
            <consortium name="EnsemblProtists"/>
        </authorList>
    </citation>
    <scope>IDENTIFICATION</scope>
</reference>
<evidence type="ECO:0000313" key="2">
    <source>
        <dbReference type="Proteomes" id="UP000013827"/>
    </source>
</evidence>
<dbReference type="EnsemblProtists" id="EOD31108">
    <property type="protein sequence ID" value="EOD31108"/>
    <property type="gene ID" value="EMIHUDRAFT_203221"/>
</dbReference>
<name>A0A0D3K5S3_EMIH1</name>
<keyword evidence="2" id="KW-1185">Reference proteome</keyword>
<dbReference type="GeneID" id="17276381"/>
<evidence type="ECO:0000313" key="1">
    <source>
        <dbReference type="EnsemblProtists" id="EOD31108"/>
    </source>
</evidence>